<name>A0A8S2NCS0_9BILA</name>
<sequence>YRACLALQITNLLTRAMFASCLNMNDLPASVAFFSSVDVDQCLRKEPYMDCKTPSNPLGLEVAYDIRKGESLTIADILKVTDGQLQQKNNSTVNTK</sequence>
<proteinExistence type="predicted"/>
<dbReference type="InterPro" id="IPR002297">
    <property type="entry name" value="DNA-dir_DNA_pol_A_mt"/>
</dbReference>
<evidence type="ECO:0000313" key="2">
    <source>
        <dbReference type="EMBL" id="CAF3992886.1"/>
    </source>
</evidence>
<dbReference type="EMBL" id="CAJOBH010004518">
    <property type="protein sequence ID" value="CAF3992886.1"/>
    <property type="molecule type" value="Genomic_DNA"/>
</dbReference>
<dbReference type="GO" id="GO:0003677">
    <property type="term" value="F:DNA binding"/>
    <property type="evidence" value="ECO:0007669"/>
    <property type="project" value="InterPro"/>
</dbReference>
<feature type="signal peptide" evidence="1">
    <location>
        <begin position="1"/>
        <end position="21"/>
    </location>
</feature>
<evidence type="ECO:0000313" key="3">
    <source>
        <dbReference type="Proteomes" id="UP000681967"/>
    </source>
</evidence>
<feature type="chain" id="PRO_5035794517" description="DNA-directed DNA polymerase" evidence="1">
    <location>
        <begin position="22"/>
        <end position="96"/>
    </location>
</feature>
<dbReference type="GO" id="GO:0008408">
    <property type="term" value="F:3'-5' exonuclease activity"/>
    <property type="evidence" value="ECO:0007669"/>
    <property type="project" value="TreeGrafter"/>
</dbReference>
<evidence type="ECO:0008006" key="4">
    <source>
        <dbReference type="Google" id="ProtNLM"/>
    </source>
</evidence>
<accession>A0A8S2NCS0</accession>
<protein>
    <recommendedName>
        <fullName evidence="4">DNA-directed DNA polymerase</fullName>
    </recommendedName>
</protein>
<feature type="non-terminal residue" evidence="2">
    <location>
        <position position="1"/>
    </location>
</feature>
<dbReference type="Proteomes" id="UP000681967">
    <property type="component" value="Unassembled WGS sequence"/>
</dbReference>
<gene>
    <name evidence="2" type="ORF">BYL167_LOCUS13252</name>
</gene>
<comment type="caution">
    <text evidence="2">The sequence shown here is derived from an EMBL/GenBank/DDBJ whole genome shotgun (WGS) entry which is preliminary data.</text>
</comment>
<evidence type="ECO:0000256" key="1">
    <source>
        <dbReference type="SAM" id="SignalP"/>
    </source>
</evidence>
<dbReference type="PRINTS" id="PR00867">
    <property type="entry name" value="DNAPOLG"/>
</dbReference>
<dbReference type="GO" id="GO:0006264">
    <property type="term" value="P:mitochondrial DNA replication"/>
    <property type="evidence" value="ECO:0007669"/>
    <property type="project" value="TreeGrafter"/>
</dbReference>
<keyword evidence="1" id="KW-0732">Signal</keyword>
<dbReference type="GO" id="GO:0005760">
    <property type="term" value="C:gamma DNA polymerase complex"/>
    <property type="evidence" value="ECO:0007669"/>
    <property type="project" value="InterPro"/>
</dbReference>
<organism evidence="2 3">
    <name type="scientific">Rotaria magnacalcarata</name>
    <dbReference type="NCBI Taxonomy" id="392030"/>
    <lineage>
        <taxon>Eukaryota</taxon>
        <taxon>Metazoa</taxon>
        <taxon>Spiralia</taxon>
        <taxon>Gnathifera</taxon>
        <taxon>Rotifera</taxon>
        <taxon>Eurotatoria</taxon>
        <taxon>Bdelloidea</taxon>
        <taxon>Philodinida</taxon>
        <taxon>Philodinidae</taxon>
        <taxon>Rotaria</taxon>
    </lineage>
</organism>
<dbReference type="PANTHER" id="PTHR10267:SF0">
    <property type="entry name" value="DNA POLYMERASE SUBUNIT GAMMA-1"/>
    <property type="match status" value="1"/>
</dbReference>
<dbReference type="AlphaFoldDB" id="A0A8S2NCS0"/>
<reference evidence="2" key="1">
    <citation type="submission" date="2021-02" db="EMBL/GenBank/DDBJ databases">
        <authorList>
            <person name="Nowell W R."/>
        </authorList>
    </citation>
    <scope>NUCLEOTIDE SEQUENCE</scope>
</reference>
<dbReference type="GO" id="GO:0003887">
    <property type="term" value="F:DNA-directed DNA polymerase activity"/>
    <property type="evidence" value="ECO:0007669"/>
    <property type="project" value="TreeGrafter"/>
</dbReference>
<dbReference type="PANTHER" id="PTHR10267">
    <property type="entry name" value="DNA POLYMERASE SUBUNIT GAMMA-1"/>
    <property type="match status" value="1"/>
</dbReference>